<proteinExistence type="predicted"/>
<gene>
    <name evidence="1" type="ORF">METZ01_LOCUS106858</name>
</gene>
<feature type="non-terminal residue" evidence="1">
    <location>
        <position position="26"/>
    </location>
</feature>
<dbReference type="EMBL" id="UINC01012356">
    <property type="protein sequence ID" value="SVA54004.1"/>
    <property type="molecule type" value="Genomic_DNA"/>
</dbReference>
<name>A0A381WNB8_9ZZZZ</name>
<evidence type="ECO:0000313" key="1">
    <source>
        <dbReference type="EMBL" id="SVA54004.1"/>
    </source>
</evidence>
<accession>A0A381WNB8</accession>
<sequence length="26" mass="2732">MVFPVIALGCLGSVPELQAVEGEDEE</sequence>
<protein>
    <submittedName>
        <fullName evidence="1">Uncharacterized protein</fullName>
    </submittedName>
</protein>
<organism evidence="1">
    <name type="scientific">marine metagenome</name>
    <dbReference type="NCBI Taxonomy" id="408172"/>
    <lineage>
        <taxon>unclassified sequences</taxon>
        <taxon>metagenomes</taxon>
        <taxon>ecological metagenomes</taxon>
    </lineage>
</organism>
<dbReference type="AlphaFoldDB" id="A0A381WNB8"/>
<reference evidence="1" key="1">
    <citation type="submission" date="2018-05" db="EMBL/GenBank/DDBJ databases">
        <authorList>
            <person name="Lanie J.A."/>
            <person name="Ng W.-L."/>
            <person name="Kazmierczak K.M."/>
            <person name="Andrzejewski T.M."/>
            <person name="Davidsen T.M."/>
            <person name="Wayne K.J."/>
            <person name="Tettelin H."/>
            <person name="Glass J.I."/>
            <person name="Rusch D."/>
            <person name="Podicherti R."/>
            <person name="Tsui H.-C.T."/>
            <person name="Winkler M.E."/>
        </authorList>
    </citation>
    <scope>NUCLEOTIDE SEQUENCE</scope>
</reference>